<dbReference type="PATRIC" id="fig|797209.4.peg.1124"/>
<keyword evidence="4" id="KW-1185">Reference proteome</keyword>
<accession>E7QQQ8</accession>
<reference evidence="2" key="2">
    <citation type="submission" date="2016-11" db="EMBL/GenBank/DDBJ databases">
        <authorList>
            <person name="Jaros S."/>
            <person name="Januszkiewicz K."/>
            <person name="Wedrychowicz H."/>
        </authorList>
    </citation>
    <scope>NUCLEOTIDE SEQUENCE [LARGE SCALE GENOMIC DNA]</scope>
    <source>
        <strain evidence="2">DX253</strain>
    </source>
</reference>
<dbReference type="AlphaFoldDB" id="E7QQQ8"/>
<reference evidence="4" key="3">
    <citation type="submission" date="2016-11" db="EMBL/GenBank/DDBJ databases">
        <authorList>
            <person name="Varghese N."/>
            <person name="Submissions S."/>
        </authorList>
    </citation>
    <scope>NUCLEOTIDE SEQUENCE [LARGE SCALE GENOMIC DNA]</scope>
    <source>
        <strain evidence="4">DX253</strain>
    </source>
</reference>
<evidence type="ECO:0000313" key="3">
    <source>
        <dbReference type="Proteomes" id="UP000003751"/>
    </source>
</evidence>
<dbReference type="STRING" id="797209.GCA_000376445_01242"/>
<dbReference type="Proteomes" id="UP000003751">
    <property type="component" value="Unassembled WGS sequence"/>
</dbReference>
<name>E7QQQ8_HALPU</name>
<dbReference type="Proteomes" id="UP000184203">
    <property type="component" value="Unassembled WGS sequence"/>
</dbReference>
<evidence type="ECO:0000313" key="1">
    <source>
        <dbReference type="EMBL" id="EFW93322.1"/>
    </source>
</evidence>
<protein>
    <submittedName>
        <fullName evidence="1">Uncharacterized protein</fullName>
    </submittedName>
</protein>
<sequence>MTIMTQERIREIHERDAKSILVRGWESPLEPPDTVVTFDAGFVATYRGDCPYLPLYVTTPTTDGRTRQRFGTRTLLDAIDYVAEVLRDDGFDGLWLRQHPHLVDCLHAVRVGALERRLADIAADTGTTLVTWTDATTTANDAVYDDTVES</sequence>
<proteinExistence type="predicted"/>
<organism evidence="1 3">
    <name type="scientific">Haladaptatus paucihalophilus DX253</name>
    <dbReference type="NCBI Taxonomy" id="797209"/>
    <lineage>
        <taxon>Archaea</taxon>
        <taxon>Methanobacteriati</taxon>
        <taxon>Methanobacteriota</taxon>
        <taxon>Stenosarchaea group</taxon>
        <taxon>Halobacteria</taxon>
        <taxon>Halobacteriales</taxon>
        <taxon>Haladaptataceae</taxon>
        <taxon>Haladaptatus</taxon>
    </lineage>
</organism>
<dbReference type="EMBL" id="AEMG01000004">
    <property type="protein sequence ID" value="EFW93322.1"/>
    <property type="molecule type" value="Genomic_DNA"/>
</dbReference>
<reference evidence="1 3" key="1">
    <citation type="journal article" date="2014" name="ISME J.">
        <title>Trehalose/2-sulfotrehalose biosynthesis and glycine-betaine uptake are widely spread mechanisms for osmoadaptation in the Halobacteriales.</title>
        <authorList>
            <person name="Youssef N.H."/>
            <person name="Savage-Ashlock K.N."/>
            <person name="McCully A.L."/>
            <person name="Luedtke B."/>
            <person name="Shaw E.I."/>
            <person name="Hoff W.D."/>
            <person name="Elshahed M.S."/>
        </authorList>
    </citation>
    <scope>NUCLEOTIDE SEQUENCE [LARGE SCALE GENOMIC DNA]</scope>
    <source>
        <strain evidence="1 3">DX253</strain>
    </source>
</reference>
<evidence type="ECO:0000313" key="4">
    <source>
        <dbReference type="Proteomes" id="UP000184203"/>
    </source>
</evidence>
<evidence type="ECO:0000313" key="2">
    <source>
        <dbReference type="EMBL" id="SHK51349.1"/>
    </source>
</evidence>
<dbReference type="EMBL" id="FRAN01000002">
    <property type="protein sequence ID" value="SHK51349.1"/>
    <property type="molecule type" value="Genomic_DNA"/>
</dbReference>
<gene>
    <name evidence="2" type="ORF">SAMN05444342_1511</name>
    <name evidence="1" type="ORF">ZOD2009_05642</name>
</gene>